<keyword evidence="2" id="KW-0732">Signal</keyword>
<dbReference type="VEuPathDB" id="TriTrypDB:TcIL3000_0_58940"/>
<dbReference type="EMBL" id="CAEQ01001884">
    <property type="protein sequence ID" value="CCD15367.1"/>
    <property type="molecule type" value="Genomic_DNA"/>
</dbReference>
<feature type="region of interest" description="Disordered" evidence="1">
    <location>
        <begin position="305"/>
        <end position="375"/>
    </location>
</feature>
<name>F9WDL3_TRYCI</name>
<keyword evidence="4" id="KW-1185">Reference proteome</keyword>
<feature type="compositionally biased region" description="Acidic residues" evidence="1">
    <location>
        <begin position="315"/>
        <end position="338"/>
    </location>
</feature>
<feature type="region of interest" description="Disordered" evidence="1">
    <location>
        <begin position="239"/>
        <end position="261"/>
    </location>
</feature>
<evidence type="ECO:0000313" key="3">
    <source>
        <dbReference type="EMBL" id="CCD15367.1"/>
    </source>
</evidence>
<feature type="signal peptide" evidence="2">
    <location>
        <begin position="1"/>
        <end position="28"/>
    </location>
</feature>
<feature type="compositionally biased region" description="Polar residues" evidence="1">
    <location>
        <begin position="341"/>
        <end position="375"/>
    </location>
</feature>
<feature type="chain" id="PRO_5003394902" evidence="2">
    <location>
        <begin position="29"/>
        <end position="406"/>
    </location>
</feature>
<dbReference type="AlphaFoldDB" id="F9WDL3"/>
<proteinExistence type="predicted"/>
<reference evidence="4" key="1">
    <citation type="submission" date="2011-07" db="EMBL/GenBank/DDBJ databases">
        <title>Divergent evolution of antigenic variation in African trypanosomes.</title>
        <authorList>
            <person name="Jackson A.P."/>
            <person name="Berry A."/>
            <person name="Allison H.C."/>
            <person name="Burton P."/>
            <person name="Anderson J."/>
            <person name="Aslett M."/>
            <person name="Brown R."/>
            <person name="Corton N."/>
            <person name="Harris D."/>
            <person name="Hauser H."/>
            <person name="Gamble J."/>
            <person name="Gilderthorp R."/>
            <person name="McQuillan J."/>
            <person name="Quail M.A."/>
            <person name="Sanders M."/>
            <person name="Van Tonder A."/>
            <person name="Ginger M.L."/>
            <person name="Donelson J.E."/>
            <person name="Field M.C."/>
            <person name="Barry J.D."/>
            <person name="Berriman M."/>
            <person name="Hertz-Fowler C."/>
        </authorList>
    </citation>
    <scope>NUCLEOTIDE SEQUENCE [LARGE SCALE GENOMIC DNA]</scope>
    <source>
        <strain evidence="4">IL3000</strain>
    </source>
</reference>
<dbReference type="Proteomes" id="UP000000702">
    <property type="component" value="Unassembled WGS sequence"/>
</dbReference>
<protein>
    <submittedName>
        <fullName evidence="3">Variant surface glycoprotein</fullName>
    </submittedName>
</protein>
<gene>
    <name evidence="3" type="ORF">TCIL3000_0_58940</name>
</gene>
<comment type="caution">
    <text evidence="3">The sequence shown here is derived from an EMBL/GenBank/DDBJ whole genome shotgun (WGS) entry which is preliminary data.</text>
</comment>
<accession>F9WDL3</accession>
<sequence length="406" mass="45739">MWEQRKMGNGIMAMVVSSIFMCINCVRGGDVSDYSEGHNFNGAEHDVLCEVLKASAELWDASRKTDLKLDNGLEKSLGQALFGKESGGNLEDIKDTLPPEYNTAAHRELMCGWCHHKQPAHPGKSIPHDLMCLCTPGKYAEPFYSYWFFKLIFEETGFKLCGKQQQEMVKDKNDGWYVDGQDKKVVGLQKPWNTVIMGCLKGSVNKTSISKDAEHKILQQKLKRLNTALQEFVNKMVQDNKGRPKFGGKHRDNTESDGKDEKSMHVRYRFCGGKKYGGGRSKTPWWQRLQNSLRMNQEQLIVSRQVTTQASGGSDETEDSEVDETLDAEGEDFPPEEDSNTHTVRTQDSNGSSTHIPTTNSSTNITMGPLNNTEARNSTFPRIEYLRSNTPKNLPCSWLLSASFFI</sequence>
<evidence type="ECO:0000313" key="4">
    <source>
        <dbReference type="Proteomes" id="UP000000702"/>
    </source>
</evidence>
<reference evidence="3 4" key="2">
    <citation type="journal article" date="2012" name="Proc. Natl. Acad. Sci. U.S.A.">
        <title>Antigenic diversity is generated by distinct evolutionary mechanisms in African trypanosome species.</title>
        <authorList>
            <person name="Jackson A.P."/>
            <person name="Berry A."/>
            <person name="Aslett M."/>
            <person name="Allison H.C."/>
            <person name="Burton P."/>
            <person name="Vavrova-Anderson J."/>
            <person name="Brown R."/>
            <person name="Browne H."/>
            <person name="Corton N."/>
            <person name="Hauser H."/>
            <person name="Gamble J."/>
            <person name="Gilderthorp R."/>
            <person name="Marcello L."/>
            <person name="McQuillan J."/>
            <person name="Otto T.D."/>
            <person name="Quail M.A."/>
            <person name="Sanders M.J."/>
            <person name="van Tonder A."/>
            <person name="Ginger M.L."/>
            <person name="Field M.C."/>
            <person name="Barry J.D."/>
            <person name="Hertz-Fowler C."/>
            <person name="Berriman M."/>
        </authorList>
    </citation>
    <scope>NUCLEOTIDE SEQUENCE [LARGE SCALE GENOMIC DNA]</scope>
    <source>
        <strain evidence="3 4">IL3000</strain>
    </source>
</reference>
<evidence type="ECO:0000256" key="2">
    <source>
        <dbReference type="SAM" id="SignalP"/>
    </source>
</evidence>
<evidence type="ECO:0000256" key="1">
    <source>
        <dbReference type="SAM" id="MobiDB-lite"/>
    </source>
</evidence>
<organism evidence="3 4">
    <name type="scientific">Trypanosoma congolense (strain IL3000)</name>
    <dbReference type="NCBI Taxonomy" id="1068625"/>
    <lineage>
        <taxon>Eukaryota</taxon>
        <taxon>Discoba</taxon>
        <taxon>Euglenozoa</taxon>
        <taxon>Kinetoplastea</taxon>
        <taxon>Metakinetoplastina</taxon>
        <taxon>Trypanosomatida</taxon>
        <taxon>Trypanosomatidae</taxon>
        <taxon>Trypanosoma</taxon>
        <taxon>Nannomonas</taxon>
    </lineage>
</organism>
<feature type="compositionally biased region" description="Basic and acidic residues" evidence="1">
    <location>
        <begin position="249"/>
        <end position="261"/>
    </location>
</feature>